<dbReference type="GO" id="GO:0003677">
    <property type="term" value="F:DNA binding"/>
    <property type="evidence" value="ECO:0007669"/>
    <property type="project" value="UniProtKB-KW"/>
</dbReference>
<reference evidence="5" key="1">
    <citation type="submission" date="2022-03" db="EMBL/GenBank/DDBJ databases">
        <title>Fererhizobium litorale gen. nov., sp. nov., isolated from sandy sediments of the Sea of Japan seashore.</title>
        <authorList>
            <person name="Romanenko L."/>
            <person name="Kurilenko V."/>
            <person name="Otstavnykh N."/>
            <person name="Svetashev V."/>
            <person name="Tekutyeva L."/>
            <person name="Isaeva M."/>
            <person name="Mikhailov V."/>
        </authorList>
    </citation>
    <scope>NUCLEOTIDE SEQUENCE</scope>
    <source>
        <strain evidence="5">KMM 9576</strain>
    </source>
</reference>
<dbReference type="AlphaFoldDB" id="A0AAE3QKU0"/>
<gene>
    <name evidence="5" type="ORF">MRS75_22870</name>
</gene>
<protein>
    <submittedName>
        <fullName evidence="5">Helix-turn-helix transcriptional regulator</fullName>
    </submittedName>
</protein>
<evidence type="ECO:0000259" key="4">
    <source>
        <dbReference type="PROSITE" id="PS51118"/>
    </source>
</evidence>
<keyword evidence="6" id="KW-1185">Reference proteome</keyword>
<dbReference type="Gene3D" id="1.10.10.10">
    <property type="entry name" value="Winged helix-like DNA-binding domain superfamily/Winged helix DNA-binding domain"/>
    <property type="match status" value="1"/>
</dbReference>
<evidence type="ECO:0000313" key="6">
    <source>
        <dbReference type="Proteomes" id="UP001161580"/>
    </source>
</evidence>
<dbReference type="RefSeq" id="WP_311788885.1">
    <property type="nucleotide sequence ID" value="NZ_JALDYY010000020.1"/>
</dbReference>
<proteinExistence type="predicted"/>
<dbReference type="InterPro" id="IPR036388">
    <property type="entry name" value="WH-like_DNA-bd_sf"/>
</dbReference>
<dbReference type="EMBL" id="JALDYZ010000020">
    <property type="protein sequence ID" value="MDI7924903.1"/>
    <property type="molecule type" value="Genomic_DNA"/>
</dbReference>
<dbReference type="Proteomes" id="UP001161580">
    <property type="component" value="Unassembled WGS sequence"/>
</dbReference>
<organism evidence="5 6">
    <name type="scientific">Ferirhizobium litorale</name>
    <dbReference type="NCBI Taxonomy" id="2927786"/>
    <lineage>
        <taxon>Bacteria</taxon>
        <taxon>Pseudomonadati</taxon>
        <taxon>Pseudomonadota</taxon>
        <taxon>Alphaproteobacteria</taxon>
        <taxon>Hyphomicrobiales</taxon>
        <taxon>Rhizobiaceae</taxon>
        <taxon>Ferirhizobium</taxon>
    </lineage>
</organism>
<keyword evidence="2" id="KW-0238">DNA-binding</keyword>
<dbReference type="PANTHER" id="PTHR33204">
    <property type="entry name" value="TRANSCRIPTIONAL REGULATOR, MARR FAMILY"/>
    <property type="match status" value="1"/>
</dbReference>
<feature type="domain" description="HTH hxlR-type" evidence="4">
    <location>
        <begin position="11"/>
        <end position="108"/>
    </location>
</feature>
<sequence length="147" mass="16294">MDTTHQSENTCPIARALARVGDSWSLLILREAGRGFTRFDQFRAGLGIAPNILTHRLTALVEAGLLEKHRYSERPPRQEYVLTERGRDFLPVLAAIGAWGRKHYGLGQTSYSIDEDSGSEVEPIVVDRATGRPLGEIRTRLVLPGEG</sequence>
<accession>A0AAE3QKU0</accession>
<dbReference type="PANTHER" id="PTHR33204:SF17">
    <property type="entry name" value="TRANSCRIPTIONAL REGULATORY PROTEIN"/>
    <property type="match status" value="1"/>
</dbReference>
<dbReference type="Pfam" id="PF01638">
    <property type="entry name" value="HxlR"/>
    <property type="match status" value="1"/>
</dbReference>
<comment type="caution">
    <text evidence="5">The sequence shown here is derived from an EMBL/GenBank/DDBJ whole genome shotgun (WGS) entry which is preliminary data.</text>
</comment>
<name>A0AAE3QKU0_9HYPH</name>
<dbReference type="InterPro" id="IPR002577">
    <property type="entry name" value="HTH_HxlR"/>
</dbReference>
<evidence type="ECO:0000256" key="2">
    <source>
        <dbReference type="ARBA" id="ARBA00023125"/>
    </source>
</evidence>
<dbReference type="PROSITE" id="PS51118">
    <property type="entry name" value="HTH_HXLR"/>
    <property type="match status" value="1"/>
</dbReference>
<keyword evidence="1" id="KW-0805">Transcription regulation</keyword>
<dbReference type="InterPro" id="IPR036390">
    <property type="entry name" value="WH_DNA-bd_sf"/>
</dbReference>
<keyword evidence="3" id="KW-0804">Transcription</keyword>
<evidence type="ECO:0000313" key="5">
    <source>
        <dbReference type="EMBL" id="MDI7924903.1"/>
    </source>
</evidence>
<evidence type="ECO:0000256" key="1">
    <source>
        <dbReference type="ARBA" id="ARBA00023015"/>
    </source>
</evidence>
<evidence type="ECO:0000256" key="3">
    <source>
        <dbReference type="ARBA" id="ARBA00023163"/>
    </source>
</evidence>
<dbReference type="SUPFAM" id="SSF46785">
    <property type="entry name" value="Winged helix' DNA-binding domain"/>
    <property type="match status" value="1"/>
</dbReference>